<dbReference type="PANTHER" id="PTHR43433:SF5">
    <property type="entry name" value="AB HYDROLASE-1 DOMAIN-CONTAINING PROTEIN"/>
    <property type="match status" value="1"/>
</dbReference>
<organism evidence="2 3">
    <name type="scientific">Flavobacterium suzhouense</name>
    <dbReference type="NCBI Taxonomy" id="1529638"/>
    <lineage>
        <taxon>Bacteria</taxon>
        <taxon>Pseudomonadati</taxon>
        <taxon>Bacteroidota</taxon>
        <taxon>Flavobacteriia</taxon>
        <taxon>Flavobacteriales</taxon>
        <taxon>Flavobacteriaceae</taxon>
        <taxon>Flavobacterium</taxon>
    </lineage>
</organism>
<gene>
    <name evidence="2" type="ORF">ACFSR3_11600</name>
</gene>
<dbReference type="Gene3D" id="3.40.50.1820">
    <property type="entry name" value="alpha/beta hydrolase"/>
    <property type="match status" value="1"/>
</dbReference>
<dbReference type="InterPro" id="IPR050471">
    <property type="entry name" value="AB_hydrolase"/>
</dbReference>
<dbReference type="Proteomes" id="UP001597480">
    <property type="component" value="Unassembled WGS sequence"/>
</dbReference>
<feature type="domain" description="AB hydrolase-1" evidence="1">
    <location>
        <begin position="29"/>
        <end position="268"/>
    </location>
</feature>
<reference evidence="3" key="1">
    <citation type="journal article" date="2019" name="Int. J. Syst. Evol. Microbiol.">
        <title>The Global Catalogue of Microorganisms (GCM) 10K type strain sequencing project: providing services to taxonomists for standard genome sequencing and annotation.</title>
        <authorList>
            <consortium name="The Broad Institute Genomics Platform"/>
            <consortium name="The Broad Institute Genome Sequencing Center for Infectious Disease"/>
            <person name="Wu L."/>
            <person name="Ma J."/>
        </authorList>
    </citation>
    <scope>NUCLEOTIDE SEQUENCE [LARGE SCALE GENOMIC DNA]</scope>
    <source>
        <strain evidence="3">KCTC 42107</strain>
    </source>
</reference>
<protein>
    <submittedName>
        <fullName evidence="2">Alpha/beta fold hydrolase</fullName>
    </submittedName>
</protein>
<dbReference type="RefSeq" id="WP_379821134.1">
    <property type="nucleotide sequence ID" value="NZ_JBHUMD010000026.1"/>
</dbReference>
<dbReference type="EMBL" id="JBHUMD010000026">
    <property type="protein sequence ID" value="MFD2602703.1"/>
    <property type="molecule type" value="Genomic_DNA"/>
</dbReference>
<evidence type="ECO:0000313" key="2">
    <source>
        <dbReference type="EMBL" id="MFD2602703.1"/>
    </source>
</evidence>
<dbReference type="InterPro" id="IPR029058">
    <property type="entry name" value="AB_hydrolase_fold"/>
</dbReference>
<dbReference type="SUPFAM" id="SSF53474">
    <property type="entry name" value="alpha/beta-Hydrolases"/>
    <property type="match status" value="1"/>
</dbReference>
<proteinExistence type="predicted"/>
<evidence type="ECO:0000313" key="3">
    <source>
        <dbReference type="Proteomes" id="UP001597480"/>
    </source>
</evidence>
<sequence>MPFIKTNSVSLSGNSEEVELFYKDVGRGKPIILIHGWPLNHEMWEYQLNELPRYDVRVIAYDRRGFGRSSRPWDGYDYDTFASDLRAVIDTLDLNDVTLVGFSMGGGEVARYLANYNNDGRVVRAALVGAVTPFLLKTADNPRGIPKEQFDSMNKDLEEDRAKFLSAFGRTFYGYHTFNHPVSEEFLQHNLTRCLNAALYATVKSMDAWSSTDFRNDLAKIKTPLLVIHGREDETVPIEISAEETVKIVPHAEYVVYDDAPHGLFYTHKNKFNEDLLSFVGGHAIESYHKYKGF</sequence>
<dbReference type="PRINTS" id="PR00111">
    <property type="entry name" value="ABHYDROLASE"/>
</dbReference>
<dbReference type="GO" id="GO:0016787">
    <property type="term" value="F:hydrolase activity"/>
    <property type="evidence" value="ECO:0007669"/>
    <property type="project" value="UniProtKB-KW"/>
</dbReference>
<evidence type="ECO:0000259" key="1">
    <source>
        <dbReference type="Pfam" id="PF00561"/>
    </source>
</evidence>
<dbReference type="Pfam" id="PF00561">
    <property type="entry name" value="Abhydrolase_1"/>
    <property type="match status" value="1"/>
</dbReference>
<comment type="caution">
    <text evidence="2">The sequence shown here is derived from an EMBL/GenBank/DDBJ whole genome shotgun (WGS) entry which is preliminary data.</text>
</comment>
<dbReference type="PANTHER" id="PTHR43433">
    <property type="entry name" value="HYDROLASE, ALPHA/BETA FOLD FAMILY PROTEIN"/>
    <property type="match status" value="1"/>
</dbReference>
<accession>A0ABW5NVA1</accession>
<dbReference type="InterPro" id="IPR000073">
    <property type="entry name" value="AB_hydrolase_1"/>
</dbReference>
<name>A0ABW5NVA1_9FLAO</name>
<keyword evidence="2" id="KW-0378">Hydrolase</keyword>
<keyword evidence="3" id="KW-1185">Reference proteome</keyword>